<dbReference type="EMBL" id="FOZL01000002">
    <property type="protein sequence ID" value="SFS20536.1"/>
    <property type="molecule type" value="Genomic_DNA"/>
</dbReference>
<dbReference type="Pfam" id="PF08450">
    <property type="entry name" value="SGL"/>
    <property type="match status" value="1"/>
</dbReference>
<name>A0A1I6MXU1_9BACT</name>
<dbReference type="InterPro" id="IPR024535">
    <property type="entry name" value="RHGA/B-epi-like_pectate_lyase"/>
</dbReference>
<evidence type="ECO:0000313" key="5">
    <source>
        <dbReference type="EMBL" id="SFS20536.1"/>
    </source>
</evidence>
<dbReference type="Proteomes" id="UP000199024">
    <property type="component" value="Unassembled WGS sequence"/>
</dbReference>
<evidence type="ECO:0000256" key="2">
    <source>
        <dbReference type="SAM" id="SignalP"/>
    </source>
</evidence>
<keyword evidence="2" id="KW-0732">Signal</keyword>
<sequence>MSLIRPLVLALAATSIAAHAQSFYPVRLEDKTAVYLTGAKGDGVADDTAALQKAIDKVADTTHQGIVFIPSGNYRLTHTLYIWPSIRLIGYGPTRPVFTLAANTPGYQTGPSYMVMFTGGRINAQRTGGVQRPNARRPPPVVFPGTVPATLGVPDANPGTFYSAMSNIDFDIADGNPGAVGIRLHYAQHCFLTHMDFHIGSGMSALQDVGNEAEDLHFYGGQYAIMTGRPSPGWQFTLLDSTFDGQREASIHEHEAGLALIKVTFKNVPTAIDIEPKHIEELWIKDSRFENISGPAIVISNEDSRLTEINIENALVDRVATFAKLRQSGKTFSGSGATYRVDTFLHGLTFDTPQSRGEIVTRISTKPLTALPPAAAPAIRPLPTQIGWANALELGVKGNGTTDDTAALQHVIDTNRTVYLPSGRYLLTDTLKLRPDTVLIGLHPSTTQLDLADSTPGFDGPGEPKPMLLAPAGGSTIVEGIGLFPGGINSRAAAVMWMAGKDSMMNDVRFLGGHGTNNADGTRMNPYNNAHSADPNLAYKWDAQYPSLWILNGGGGVFTNIWTPDTFSQAGLYISDTKTESHIYELSSEHHVRNEVKIKRAANVELVALQTEEERGEGGQCLPLEIEDSENITVAEMHGYRVVSSFVPYPATIHVTNSKNIRFRNLHIYSDSKAAFDASVVDDDSHTTNRELELASLTIPEHTSNAPLAKHPEAHRIASGYFNASSATTDSHGNVYFVDTVKNHIFRYLPASKRLETVRDAPLDVANIFFDKSDNLMAVSYAGTGTVYTFKPDAPSTELTLLKPQPSTPHPGATAVFSVDHWRFDVDMNNDFATLTPWQYISPDGSTFLPAGEDFVSGQLYYGIKMADILRAFTLGKATTGKTVYISDERQKKTWTATVKDDGGLSNVKLFATQGGESVVVGPDGNIYMAAGQIYIYRPDGMQIGQIDVSEHPTSIVFGGKDRRTLYIVARTSLYAAAIPPASKAP</sequence>
<keyword evidence="1" id="KW-0378">Hydrolase</keyword>
<dbReference type="PANTHER" id="PTHR47572:SF4">
    <property type="entry name" value="LACTONASE DRP35"/>
    <property type="match status" value="1"/>
</dbReference>
<feature type="signal peptide" evidence="2">
    <location>
        <begin position="1"/>
        <end position="20"/>
    </location>
</feature>
<dbReference type="InterPro" id="IPR051262">
    <property type="entry name" value="SMP-30/CGR1_Lactonase"/>
</dbReference>
<dbReference type="STRING" id="474950.SAMN05421771_3681"/>
<feature type="domain" description="Rhamnogalacturonase A/B/Epimerase-like pectate lyase" evidence="4">
    <location>
        <begin position="388"/>
        <end position="449"/>
    </location>
</feature>
<dbReference type="SUPFAM" id="SSF51126">
    <property type="entry name" value="Pectin lyase-like"/>
    <property type="match status" value="2"/>
</dbReference>
<reference evidence="5 6" key="1">
    <citation type="submission" date="2016-10" db="EMBL/GenBank/DDBJ databases">
        <authorList>
            <person name="de Groot N.N."/>
        </authorList>
    </citation>
    <scope>NUCLEOTIDE SEQUENCE [LARGE SCALE GENOMIC DNA]</scope>
    <source>
        <strain evidence="5 6">DSM 21001</strain>
    </source>
</reference>
<dbReference type="InterPro" id="IPR012334">
    <property type="entry name" value="Pectin_lyas_fold"/>
</dbReference>
<dbReference type="InterPro" id="IPR013658">
    <property type="entry name" value="SGL"/>
</dbReference>
<proteinExistence type="predicted"/>
<organism evidence="5 6">
    <name type="scientific">Granulicella pectinivorans</name>
    <dbReference type="NCBI Taxonomy" id="474950"/>
    <lineage>
        <taxon>Bacteria</taxon>
        <taxon>Pseudomonadati</taxon>
        <taxon>Acidobacteriota</taxon>
        <taxon>Terriglobia</taxon>
        <taxon>Terriglobales</taxon>
        <taxon>Acidobacteriaceae</taxon>
        <taxon>Granulicella</taxon>
    </lineage>
</organism>
<evidence type="ECO:0000313" key="6">
    <source>
        <dbReference type="Proteomes" id="UP000199024"/>
    </source>
</evidence>
<feature type="domain" description="SMP-30/Gluconolactonase/LRE-like region" evidence="3">
    <location>
        <begin position="880"/>
        <end position="970"/>
    </location>
</feature>
<dbReference type="OrthoDB" id="9795222at2"/>
<feature type="domain" description="Rhamnogalacturonase A/B/Epimerase-like pectate lyase" evidence="4">
    <location>
        <begin position="37"/>
        <end position="106"/>
    </location>
</feature>
<dbReference type="Gene3D" id="2.120.10.30">
    <property type="entry name" value="TolB, C-terminal domain"/>
    <property type="match status" value="2"/>
</dbReference>
<dbReference type="SUPFAM" id="SSF63829">
    <property type="entry name" value="Calcium-dependent phosphotriesterase"/>
    <property type="match status" value="1"/>
</dbReference>
<dbReference type="RefSeq" id="WP_089842310.1">
    <property type="nucleotide sequence ID" value="NZ_FOZL01000002.1"/>
</dbReference>
<dbReference type="InterPro" id="IPR011050">
    <property type="entry name" value="Pectin_lyase_fold/virulence"/>
</dbReference>
<keyword evidence="6" id="KW-1185">Reference proteome</keyword>
<dbReference type="AlphaFoldDB" id="A0A1I6MXU1"/>
<dbReference type="GO" id="GO:0016787">
    <property type="term" value="F:hydrolase activity"/>
    <property type="evidence" value="ECO:0007669"/>
    <property type="project" value="UniProtKB-KW"/>
</dbReference>
<accession>A0A1I6MXU1</accession>
<feature type="chain" id="PRO_5011665306" evidence="2">
    <location>
        <begin position="21"/>
        <end position="986"/>
    </location>
</feature>
<dbReference type="PANTHER" id="PTHR47572">
    <property type="entry name" value="LIPOPROTEIN-RELATED"/>
    <property type="match status" value="1"/>
</dbReference>
<dbReference type="Pfam" id="PF12708">
    <property type="entry name" value="Pect-lyase_RHGA_epim"/>
    <property type="match status" value="2"/>
</dbReference>
<evidence type="ECO:0000259" key="4">
    <source>
        <dbReference type="Pfam" id="PF12708"/>
    </source>
</evidence>
<evidence type="ECO:0000256" key="1">
    <source>
        <dbReference type="ARBA" id="ARBA00022801"/>
    </source>
</evidence>
<dbReference type="Gene3D" id="2.160.20.10">
    <property type="entry name" value="Single-stranded right-handed beta-helix, Pectin lyase-like"/>
    <property type="match status" value="2"/>
</dbReference>
<dbReference type="InterPro" id="IPR011042">
    <property type="entry name" value="6-blade_b-propeller_TolB-like"/>
</dbReference>
<protein>
    <submittedName>
        <fullName evidence="5">Sugar lactone lactonase YvrE</fullName>
    </submittedName>
</protein>
<evidence type="ECO:0000259" key="3">
    <source>
        <dbReference type="Pfam" id="PF08450"/>
    </source>
</evidence>
<gene>
    <name evidence="5" type="ORF">SAMN05421771_3681</name>
</gene>